<dbReference type="PANTHER" id="PTHR47986">
    <property type="entry name" value="OSJNBA0070M12.3 PROTEIN"/>
    <property type="match status" value="1"/>
</dbReference>
<sequence>MSIVSVLLLITMLAVGGAARHLAAVKTDPSDAAAMQAIAKSTRADEAVGWGKKSADPCDGTWAGVRCDMGRVTSINASRGGLIGRLNGTDLSKLAFLTDLDLSFNGLRNDVPVLPTPLPRLVSLNLRSNSFSDIPVGFFAGFPALETFAVDDNDMIFPTISRDDVLKCSKLRSFSANNASIFGVLPNYFGNTTLFPALETLSLARNQFTGVVLAGFGYKSNIKYLDIGGQHDSDGIGRSTLIGSLDLFIPDMENLVEARFDHNALIGPALNATKLVNLRVFDASYNDLCGVPKFAEGIMLYFNSGSVTFGGGALLSDRQGGDLHSGAFPFSPRPASGHVVCLLRTGFDGQCGSLLSDGQVGALHSGGQAWPPPPSTPPSACARTRTRLWPSALHAAQTRLS</sequence>
<keyword evidence="7" id="KW-0472">Membrane</keyword>
<reference evidence="12 13" key="1">
    <citation type="submission" date="2012-08" db="EMBL/GenBank/DDBJ databases">
        <title>Oryza genome evolution.</title>
        <authorList>
            <person name="Wing R.A."/>
        </authorList>
    </citation>
    <scope>NUCLEOTIDE SEQUENCE</scope>
</reference>
<evidence type="ECO:0000256" key="4">
    <source>
        <dbReference type="ARBA" id="ARBA00022729"/>
    </source>
</evidence>
<keyword evidence="4 10" id="KW-0732">Signal</keyword>
<protein>
    <recommendedName>
        <fullName evidence="11">Leucine-rich repeat-containing N-terminal plant-type domain-containing protein</fullName>
    </recommendedName>
</protein>
<dbReference type="EnsemblPlants" id="LPERR03G25260.2">
    <property type="protein sequence ID" value="LPERR03G25260.2"/>
    <property type="gene ID" value="LPERR03G25260"/>
</dbReference>
<feature type="chain" id="PRO_5005430984" description="Leucine-rich repeat-containing N-terminal plant-type domain-containing protein" evidence="10">
    <location>
        <begin position="20"/>
        <end position="401"/>
    </location>
</feature>
<evidence type="ECO:0000256" key="3">
    <source>
        <dbReference type="ARBA" id="ARBA00022692"/>
    </source>
</evidence>
<evidence type="ECO:0000313" key="13">
    <source>
        <dbReference type="Proteomes" id="UP000032180"/>
    </source>
</evidence>
<evidence type="ECO:0000256" key="9">
    <source>
        <dbReference type="ARBA" id="ARBA00023180"/>
    </source>
</evidence>
<evidence type="ECO:0000256" key="7">
    <source>
        <dbReference type="ARBA" id="ARBA00023136"/>
    </source>
</evidence>
<dbReference type="Proteomes" id="UP000032180">
    <property type="component" value="Chromosome 3"/>
</dbReference>
<comment type="subcellular location">
    <subcellularLocation>
        <location evidence="1">Membrane</location>
        <topology evidence="1">Single-pass membrane protein</topology>
    </subcellularLocation>
</comment>
<dbReference type="AlphaFoldDB" id="A0A0D9VXS0"/>
<dbReference type="SMART" id="SM00369">
    <property type="entry name" value="LRR_TYP"/>
    <property type="match status" value="2"/>
</dbReference>
<evidence type="ECO:0000256" key="6">
    <source>
        <dbReference type="ARBA" id="ARBA00022989"/>
    </source>
</evidence>
<dbReference type="InterPro" id="IPR052422">
    <property type="entry name" value="Auxin_Ser/Thr_Kinase"/>
</dbReference>
<evidence type="ECO:0000256" key="5">
    <source>
        <dbReference type="ARBA" id="ARBA00022737"/>
    </source>
</evidence>
<dbReference type="InterPro" id="IPR032675">
    <property type="entry name" value="LRR_dom_sf"/>
</dbReference>
<keyword evidence="9" id="KW-0325">Glycoprotein</keyword>
<keyword evidence="8" id="KW-0675">Receptor</keyword>
<keyword evidence="3" id="KW-0812">Transmembrane</keyword>
<proteinExistence type="predicted"/>
<dbReference type="eggNOG" id="ENOG502RRQR">
    <property type="taxonomic scope" value="Eukaryota"/>
</dbReference>
<reference evidence="13" key="2">
    <citation type="submission" date="2013-12" db="EMBL/GenBank/DDBJ databases">
        <authorList>
            <person name="Yu Y."/>
            <person name="Lee S."/>
            <person name="de Baynast K."/>
            <person name="Wissotski M."/>
            <person name="Liu L."/>
            <person name="Talag J."/>
            <person name="Goicoechea J."/>
            <person name="Angelova A."/>
            <person name="Jetty R."/>
            <person name="Kudrna D."/>
            <person name="Golser W."/>
            <person name="Rivera L."/>
            <person name="Zhang J."/>
            <person name="Wing R."/>
        </authorList>
    </citation>
    <scope>NUCLEOTIDE SEQUENCE</scope>
</reference>
<evidence type="ECO:0000313" key="12">
    <source>
        <dbReference type="EnsemblPlants" id="LPERR03G25260.2"/>
    </source>
</evidence>
<evidence type="ECO:0000259" key="11">
    <source>
        <dbReference type="Pfam" id="PF08263"/>
    </source>
</evidence>
<keyword evidence="5" id="KW-0677">Repeat</keyword>
<reference evidence="12" key="3">
    <citation type="submission" date="2015-04" db="UniProtKB">
        <authorList>
            <consortium name="EnsemblPlants"/>
        </authorList>
    </citation>
    <scope>IDENTIFICATION</scope>
</reference>
<dbReference type="STRING" id="77586.A0A0D9VXS0"/>
<keyword evidence="13" id="KW-1185">Reference proteome</keyword>
<organism evidence="12 13">
    <name type="scientific">Leersia perrieri</name>
    <dbReference type="NCBI Taxonomy" id="77586"/>
    <lineage>
        <taxon>Eukaryota</taxon>
        <taxon>Viridiplantae</taxon>
        <taxon>Streptophyta</taxon>
        <taxon>Embryophyta</taxon>
        <taxon>Tracheophyta</taxon>
        <taxon>Spermatophyta</taxon>
        <taxon>Magnoliopsida</taxon>
        <taxon>Liliopsida</taxon>
        <taxon>Poales</taxon>
        <taxon>Poaceae</taxon>
        <taxon>BOP clade</taxon>
        <taxon>Oryzoideae</taxon>
        <taxon>Oryzeae</taxon>
        <taxon>Oryzinae</taxon>
        <taxon>Leersia</taxon>
    </lineage>
</organism>
<feature type="signal peptide" evidence="10">
    <location>
        <begin position="1"/>
        <end position="19"/>
    </location>
</feature>
<evidence type="ECO:0000256" key="2">
    <source>
        <dbReference type="ARBA" id="ARBA00022614"/>
    </source>
</evidence>
<evidence type="ECO:0000256" key="10">
    <source>
        <dbReference type="SAM" id="SignalP"/>
    </source>
</evidence>
<dbReference type="InterPro" id="IPR003591">
    <property type="entry name" value="Leu-rich_rpt_typical-subtyp"/>
</dbReference>
<name>A0A0D9VXS0_9ORYZ</name>
<dbReference type="SUPFAM" id="SSF52058">
    <property type="entry name" value="L domain-like"/>
    <property type="match status" value="1"/>
</dbReference>
<dbReference type="Gramene" id="LPERR03G25260.2">
    <property type="protein sequence ID" value="LPERR03G25260.2"/>
    <property type="gene ID" value="LPERR03G25260"/>
</dbReference>
<evidence type="ECO:0000256" key="8">
    <source>
        <dbReference type="ARBA" id="ARBA00023170"/>
    </source>
</evidence>
<accession>A0A0D9VXS0</accession>
<dbReference type="InterPro" id="IPR013210">
    <property type="entry name" value="LRR_N_plant-typ"/>
</dbReference>
<keyword evidence="6" id="KW-1133">Transmembrane helix</keyword>
<dbReference type="Pfam" id="PF08263">
    <property type="entry name" value="LRRNT_2"/>
    <property type="match status" value="1"/>
</dbReference>
<evidence type="ECO:0000256" key="1">
    <source>
        <dbReference type="ARBA" id="ARBA00004167"/>
    </source>
</evidence>
<dbReference type="Gene3D" id="3.80.10.10">
    <property type="entry name" value="Ribonuclease Inhibitor"/>
    <property type="match status" value="1"/>
</dbReference>
<keyword evidence="2" id="KW-0433">Leucine-rich repeat</keyword>
<dbReference type="GO" id="GO:0016020">
    <property type="term" value="C:membrane"/>
    <property type="evidence" value="ECO:0007669"/>
    <property type="project" value="UniProtKB-SubCell"/>
</dbReference>
<dbReference type="PANTHER" id="PTHR47986:SF32">
    <property type="entry name" value="LEUCINE-RICH REPEAT-CONTAINING N-TERMINAL PLANT-TYPE DOMAIN-CONTAINING PROTEIN"/>
    <property type="match status" value="1"/>
</dbReference>
<feature type="domain" description="Leucine-rich repeat-containing N-terminal plant-type" evidence="11">
    <location>
        <begin position="29"/>
        <end position="68"/>
    </location>
</feature>